<sequence length="151" mass="17632">MKTNKTDDYINPKYKNVYRHTRTTVSLLNYHFVFTPHYRRKIFAIPGVGERVEQLIREKSSALDVEILNFTANVDHVHLFVNMPPTQGIPQYMHAIKGYSSKVIREEFPQLQAMAALWTRSYFVSTAGNIASSTIQNYIDNQKKSEYKRRT</sequence>
<accession>A0ABW1S3T9</accession>
<dbReference type="InterPro" id="IPR036515">
    <property type="entry name" value="Transposase_17_sf"/>
</dbReference>
<dbReference type="NCBIfam" id="NF033573">
    <property type="entry name" value="transpos_IS200"/>
    <property type="match status" value="1"/>
</dbReference>
<dbReference type="SMART" id="SM01321">
    <property type="entry name" value="Y1_Tnp"/>
    <property type="match status" value="1"/>
</dbReference>
<dbReference type="PANTHER" id="PTHR33360:SF2">
    <property type="entry name" value="TRANSPOSASE FOR INSERTION SEQUENCE ELEMENT IS200"/>
    <property type="match status" value="1"/>
</dbReference>
<proteinExistence type="predicted"/>
<organism evidence="2 3">
    <name type="scientific">Lactiplantibacillus daowaiensis</name>
    <dbReference type="NCBI Taxonomy" id="2559918"/>
    <lineage>
        <taxon>Bacteria</taxon>
        <taxon>Bacillati</taxon>
        <taxon>Bacillota</taxon>
        <taxon>Bacilli</taxon>
        <taxon>Lactobacillales</taxon>
        <taxon>Lactobacillaceae</taxon>
        <taxon>Lactiplantibacillus</taxon>
    </lineage>
</organism>
<evidence type="ECO:0000313" key="3">
    <source>
        <dbReference type="Proteomes" id="UP001596282"/>
    </source>
</evidence>
<feature type="domain" description="Transposase IS200-like" evidence="1">
    <location>
        <begin position="25"/>
        <end position="142"/>
    </location>
</feature>
<name>A0ABW1S3T9_9LACO</name>
<keyword evidence="3" id="KW-1185">Reference proteome</keyword>
<gene>
    <name evidence="2" type="primary">tnpA</name>
    <name evidence="2" type="ORF">ACFP5Y_14925</name>
</gene>
<dbReference type="SUPFAM" id="SSF143422">
    <property type="entry name" value="Transposase IS200-like"/>
    <property type="match status" value="1"/>
</dbReference>
<dbReference type="Gene3D" id="3.30.70.1290">
    <property type="entry name" value="Transposase IS200-like"/>
    <property type="match status" value="1"/>
</dbReference>
<dbReference type="InterPro" id="IPR002686">
    <property type="entry name" value="Transposase_17"/>
</dbReference>
<dbReference type="Proteomes" id="UP001596282">
    <property type="component" value="Unassembled WGS sequence"/>
</dbReference>
<dbReference type="EMBL" id="JBHSSC010000045">
    <property type="protein sequence ID" value="MFC6182530.1"/>
    <property type="molecule type" value="Genomic_DNA"/>
</dbReference>
<evidence type="ECO:0000259" key="1">
    <source>
        <dbReference type="SMART" id="SM01321"/>
    </source>
</evidence>
<dbReference type="RefSeq" id="WP_137627232.1">
    <property type="nucleotide sequence ID" value="NZ_BJDJ01000001.1"/>
</dbReference>
<comment type="caution">
    <text evidence="2">The sequence shown here is derived from an EMBL/GenBank/DDBJ whole genome shotgun (WGS) entry which is preliminary data.</text>
</comment>
<reference evidence="3" key="1">
    <citation type="journal article" date="2019" name="Int. J. Syst. Evol. Microbiol.">
        <title>The Global Catalogue of Microorganisms (GCM) 10K type strain sequencing project: providing services to taxonomists for standard genome sequencing and annotation.</title>
        <authorList>
            <consortium name="The Broad Institute Genomics Platform"/>
            <consortium name="The Broad Institute Genome Sequencing Center for Infectious Disease"/>
            <person name="Wu L."/>
            <person name="Ma J."/>
        </authorList>
    </citation>
    <scope>NUCLEOTIDE SEQUENCE [LARGE SCALE GENOMIC DNA]</scope>
    <source>
        <strain evidence="3">CCM 8933</strain>
    </source>
</reference>
<evidence type="ECO:0000313" key="2">
    <source>
        <dbReference type="EMBL" id="MFC6182530.1"/>
    </source>
</evidence>
<dbReference type="PANTHER" id="PTHR33360">
    <property type="entry name" value="TRANSPOSASE FOR INSERTION SEQUENCE ELEMENT IS200"/>
    <property type="match status" value="1"/>
</dbReference>
<protein>
    <submittedName>
        <fullName evidence="2">IS200/IS605 family transposase</fullName>
    </submittedName>
</protein>
<dbReference type="Pfam" id="PF01797">
    <property type="entry name" value="Y1_Tnp"/>
    <property type="match status" value="1"/>
</dbReference>